<protein>
    <recommendedName>
        <fullName evidence="2">DNA-binding phage zinc finger domain-containing protein</fullName>
    </recommendedName>
</protein>
<feature type="domain" description="DNA-binding phage zinc finger" evidence="2">
    <location>
        <begin position="5"/>
        <end position="49"/>
    </location>
</feature>
<evidence type="ECO:0000256" key="1">
    <source>
        <dbReference type="SAM" id="MobiDB-lite"/>
    </source>
</evidence>
<evidence type="ECO:0000259" key="2">
    <source>
        <dbReference type="Pfam" id="PF24623"/>
    </source>
</evidence>
<dbReference type="Pfam" id="PF24623">
    <property type="entry name" value="Phage_zn_bind_8"/>
    <property type="match status" value="1"/>
</dbReference>
<keyword evidence="4" id="KW-1185">Reference proteome</keyword>
<feature type="region of interest" description="Disordered" evidence="1">
    <location>
        <begin position="29"/>
        <end position="55"/>
    </location>
</feature>
<dbReference type="InterPro" id="IPR056911">
    <property type="entry name" value="Phage_Znf_bind_put"/>
</dbReference>
<sequence length="55" mass="5906">MTATDPALRLPAIQVACPACGARPGDLCTSHGGSRQRRHNVHQARTQALGKSERR</sequence>
<reference evidence="3" key="1">
    <citation type="journal article" date="2022" name="Front. Microbiol.">
        <title>Mirubactin C rescues the lethal effect of cell wall biosynthesis mutations in Bacillus subtilis.</title>
        <authorList>
            <person name="Kepplinger B."/>
            <person name="Wen X."/>
            <person name="Tyler A.R."/>
            <person name="Kim B.Y."/>
            <person name="Brown J."/>
            <person name="Banks P."/>
            <person name="Dashti Y."/>
            <person name="Mackenzie E.S."/>
            <person name="Wills C."/>
            <person name="Kawai Y."/>
            <person name="Waldron K.J."/>
            <person name="Allenby N.E.E."/>
            <person name="Wu L.J."/>
            <person name="Hall M.J."/>
            <person name="Errington J."/>
        </authorList>
    </citation>
    <scope>NUCLEOTIDE SEQUENCE</scope>
    <source>
        <strain evidence="3">MDA8-470</strain>
    </source>
</reference>
<dbReference type="RefSeq" id="WP_265546931.1">
    <property type="nucleotide sequence ID" value="NZ_CP098740.1"/>
</dbReference>
<name>A0ABY6Q1L8_9ACTN</name>
<organism evidence="3 4">
    <name type="scientific">Streptomyces drozdowiczii</name>
    <dbReference type="NCBI Taxonomy" id="202862"/>
    <lineage>
        <taxon>Bacteria</taxon>
        <taxon>Bacillati</taxon>
        <taxon>Actinomycetota</taxon>
        <taxon>Actinomycetes</taxon>
        <taxon>Kitasatosporales</taxon>
        <taxon>Streptomycetaceae</taxon>
        <taxon>Streptomyces</taxon>
    </lineage>
</organism>
<accession>A0ABY6Q1L8</accession>
<evidence type="ECO:0000313" key="4">
    <source>
        <dbReference type="Proteomes" id="UP001164963"/>
    </source>
</evidence>
<proteinExistence type="predicted"/>
<dbReference type="Proteomes" id="UP001164963">
    <property type="component" value="Chromosome"/>
</dbReference>
<evidence type="ECO:0000313" key="3">
    <source>
        <dbReference type="EMBL" id="UZK58303.1"/>
    </source>
</evidence>
<gene>
    <name evidence="3" type="ORF">NEH16_33275</name>
</gene>
<dbReference type="EMBL" id="CP098740">
    <property type="protein sequence ID" value="UZK58303.1"/>
    <property type="molecule type" value="Genomic_DNA"/>
</dbReference>